<proteinExistence type="predicted"/>
<accession>A0AAP7FMD9</accession>
<evidence type="ECO:0000313" key="2">
    <source>
        <dbReference type="Proteomes" id="UP000077242"/>
    </source>
</evidence>
<dbReference type="Proteomes" id="UP000077242">
    <property type="component" value="Unassembled WGS sequence"/>
</dbReference>
<dbReference type="AlphaFoldDB" id="A0AAP7FMD9"/>
<evidence type="ECO:0000313" key="1">
    <source>
        <dbReference type="EMBL" id="OAH50695.1"/>
    </source>
</evidence>
<comment type="caution">
    <text evidence="1">The sequence shown here is derived from an EMBL/GenBank/DDBJ whole genome shotgun (WGS) entry which is preliminary data.</text>
</comment>
<gene>
    <name evidence="1" type="ORF">AYJ70_23830</name>
</gene>
<sequence length="66" mass="7789">MYLQAAFKENKKTKKFFQKPSTKKAHIKTENEYKAQYHHHKKLEENAQGNIDQINTSLARIRVAES</sequence>
<dbReference type="EMBL" id="LSTU01000029">
    <property type="protein sequence ID" value="OAH50695.1"/>
    <property type="molecule type" value="Genomic_DNA"/>
</dbReference>
<protein>
    <submittedName>
        <fullName evidence="1">Uncharacterized protein</fullName>
    </submittedName>
</protein>
<reference evidence="2" key="1">
    <citation type="submission" date="2016-02" db="EMBL/GenBank/DDBJ databases">
        <title>Dietzia cinnamea strain CD11_5 genome sequencing and assembly.</title>
        <authorList>
            <person name="Kaur G."/>
            <person name="Nair G.R."/>
            <person name="Mayilraj S."/>
        </authorList>
    </citation>
    <scope>NUCLEOTIDE SEQUENCE [LARGE SCALE GENOMIC DNA]</scope>
    <source>
        <strain evidence="2">CD10_2</strain>
    </source>
</reference>
<organism evidence="1 2">
    <name type="scientific">Pseudomonas monteilii</name>
    <dbReference type="NCBI Taxonomy" id="76759"/>
    <lineage>
        <taxon>Bacteria</taxon>
        <taxon>Pseudomonadati</taxon>
        <taxon>Pseudomonadota</taxon>
        <taxon>Gammaproteobacteria</taxon>
        <taxon>Pseudomonadales</taxon>
        <taxon>Pseudomonadaceae</taxon>
        <taxon>Pseudomonas</taxon>
    </lineage>
</organism>
<name>A0AAP7FMD9_9PSED</name>